<reference evidence="1" key="1">
    <citation type="submission" date="2016-10" db="EMBL/GenBank/DDBJ databases">
        <authorList>
            <person name="de Groot N.N."/>
        </authorList>
    </citation>
    <scope>NUCLEOTIDE SEQUENCE</scope>
</reference>
<evidence type="ECO:0008006" key="2">
    <source>
        <dbReference type="Google" id="ProtNLM"/>
    </source>
</evidence>
<name>A0A1W1C3N2_9ZZZZ</name>
<evidence type="ECO:0000313" key="1">
    <source>
        <dbReference type="EMBL" id="SFV60355.1"/>
    </source>
</evidence>
<protein>
    <recommendedName>
        <fullName evidence="2">Lipoprotein</fullName>
    </recommendedName>
</protein>
<proteinExistence type="predicted"/>
<gene>
    <name evidence="1" type="ORF">MNB_SM-4-570</name>
</gene>
<dbReference type="EMBL" id="FPHF01000057">
    <property type="protein sequence ID" value="SFV60355.1"/>
    <property type="molecule type" value="Genomic_DNA"/>
</dbReference>
<dbReference type="AlphaFoldDB" id="A0A1W1C3N2"/>
<organism evidence="1">
    <name type="scientific">hydrothermal vent metagenome</name>
    <dbReference type="NCBI Taxonomy" id="652676"/>
    <lineage>
        <taxon>unclassified sequences</taxon>
        <taxon>metagenomes</taxon>
        <taxon>ecological metagenomes</taxon>
    </lineage>
</organism>
<sequence>MFSLSGCGYKAPPYYEEEAPQGDENIEFIIKNKEIIKNENNESCE</sequence>
<accession>A0A1W1C3N2</accession>